<feature type="transmembrane region" description="Helical" evidence="1">
    <location>
        <begin position="77"/>
        <end position="98"/>
    </location>
</feature>
<reference evidence="2 3" key="1">
    <citation type="submission" date="2019-11" db="EMBL/GenBank/DDBJ databases">
        <title>Draft Genome Sequence of Plant Growth-Promoting Rhizosphere-Associated Bacteria.</title>
        <authorList>
            <person name="Vasilyev I.Y."/>
            <person name="Radchenko V."/>
            <person name="Ilnitskaya E.V."/>
        </authorList>
    </citation>
    <scope>NUCLEOTIDE SEQUENCE [LARGE SCALE GENOMIC DNA]</scope>
    <source>
        <strain evidence="2 3">VRA_MhP_f</strain>
    </source>
</reference>
<comment type="caution">
    <text evidence="2">The sequence shown here is derived from an EMBL/GenBank/DDBJ whole genome shotgun (WGS) entry which is preliminary data.</text>
</comment>
<dbReference type="AlphaFoldDB" id="A0A7X2MPT6"/>
<feature type="transmembrane region" description="Helical" evidence="1">
    <location>
        <begin position="16"/>
        <end position="32"/>
    </location>
</feature>
<organism evidence="2 3">
    <name type="scientific">Enterobacter agglomerans</name>
    <name type="common">Erwinia herbicola</name>
    <name type="synonym">Pantoea agglomerans</name>
    <dbReference type="NCBI Taxonomy" id="549"/>
    <lineage>
        <taxon>Bacteria</taxon>
        <taxon>Pseudomonadati</taxon>
        <taxon>Pseudomonadota</taxon>
        <taxon>Gammaproteobacteria</taxon>
        <taxon>Enterobacterales</taxon>
        <taxon>Erwiniaceae</taxon>
        <taxon>Pantoea</taxon>
        <taxon>Pantoea agglomerans group</taxon>
    </lineage>
</organism>
<sequence length="134" mass="15586">MKALIKRWRHPDSRDHLYLVLIAVTLAANFILSGMTMREGLPGFPGFPGWQVWRLALFTSPVIVLLAYLFRDMAVMTFWAMALCWLILAAYYLVRGVWFWMVPVPQPIDILFMAGFTTGIAYFLTLFYFLLNLR</sequence>
<dbReference type="Proteomes" id="UP000461948">
    <property type="component" value="Unassembled WGS sequence"/>
</dbReference>
<keyword evidence="1" id="KW-0812">Transmembrane</keyword>
<keyword evidence="1" id="KW-0472">Membrane</keyword>
<evidence type="ECO:0000313" key="2">
    <source>
        <dbReference type="EMBL" id="MSE17120.1"/>
    </source>
</evidence>
<proteinExistence type="predicted"/>
<name>A0A7X2MPT6_ENTAG</name>
<protein>
    <submittedName>
        <fullName evidence="2">Uncharacterized protein</fullName>
    </submittedName>
</protein>
<feature type="transmembrane region" description="Helical" evidence="1">
    <location>
        <begin position="52"/>
        <end position="70"/>
    </location>
</feature>
<evidence type="ECO:0000313" key="3">
    <source>
        <dbReference type="Proteomes" id="UP000461948"/>
    </source>
</evidence>
<feature type="transmembrane region" description="Helical" evidence="1">
    <location>
        <begin position="110"/>
        <end position="131"/>
    </location>
</feature>
<dbReference type="EMBL" id="WKLC01001004">
    <property type="protein sequence ID" value="MSE17120.1"/>
    <property type="molecule type" value="Genomic_DNA"/>
</dbReference>
<keyword evidence="1" id="KW-1133">Transmembrane helix</keyword>
<gene>
    <name evidence="2" type="ORF">GKC49_19005</name>
</gene>
<accession>A0A7X2MPT6</accession>
<evidence type="ECO:0000256" key="1">
    <source>
        <dbReference type="SAM" id="Phobius"/>
    </source>
</evidence>